<dbReference type="OrthoDB" id="10248838at2759"/>
<evidence type="ECO:0000256" key="4">
    <source>
        <dbReference type="ARBA" id="ARBA00022023"/>
    </source>
</evidence>
<name>A0A1Y1VDI6_9FUNG</name>
<dbReference type="GO" id="GO:0046872">
    <property type="term" value="F:metal ion binding"/>
    <property type="evidence" value="ECO:0007669"/>
    <property type="project" value="UniProtKB-UniRule"/>
</dbReference>
<keyword evidence="11" id="KW-0234">DNA repair</keyword>
<dbReference type="EC" id="3.2.2.31" evidence="3 13"/>
<evidence type="ECO:0000256" key="10">
    <source>
        <dbReference type="ARBA" id="ARBA00023014"/>
    </source>
</evidence>
<dbReference type="InterPro" id="IPR004036">
    <property type="entry name" value="Endonuclease-III-like_CS2"/>
</dbReference>
<keyword evidence="9 13" id="KW-0408">Iron</keyword>
<dbReference type="PANTHER" id="PTHR42944">
    <property type="entry name" value="ADENINE DNA GLYCOSYLASE"/>
    <property type="match status" value="1"/>
</dbReference>
<dbReference type="SMART" id="SM00478">
    <property type="entry name" value="ENDO3c"/>
    <property type="match status" value="1"/>
</dbReference>
<comment type="catalytic activity">
    <reaction evidence="1 13">
        <text>Hydrolyzes free adenine bases from 7,8-dihydro-8-oxoguanine:adenine mismatched double-stranded DNA, leaving an apurinic site.</text>
        <dbReference type="EC" id="3.2.2.31"/>
    </reaction>
</comment>
<dbReference type="AlphaFoldDB" id="A0A1Y1VDI6"/>
<dbReference type="GO" id="GO:0006285">
    <property type="term" value="P:base-excision repair, AP site formation"/>
    <property type="evidence" value="ECO:0007669"/>
    <property type="project" value="UniProtKB-ARBA"/>
</dbReference>
<keyword evidence="10" id="KW-0411">Iron-sulfur</keyword>
<evidence type="ECO:0000259" key="14">
    <source>
        <dbReference type="SMART" id="SM00478"/>
    </source>
</evidence>
<comment type="caution">
    <text evidence="15">The sequence shown here is derived from an EMBL/GenBank/DDBJ whole genome shotgun (WGS) entry which is preliminary data.</text>
</comment>
<dbReference type="PROSITE" id="PS01155">
    <property type="entry name" value="ENDONUCLEASE_III_2"/>
    <property type="match status" value="1"/>
</dbReference>
<keyword evidence="5" id="KW-0004">4Fe-4S</keyword>
<comment type="cofactor">
    <cofactor evidence="13">
        <name>[4Fe-4S] cluster</name>
        <dbReference type="ChEBI" id="CHEBI:49883"/>
    </cofactor>
    <text evidence="13">Binds 1 [4Fe-4S] cluster.</text>
</comment>
<dbReference type="GO" id="GO:0006298">
    <property type="term" value="P:mismatch repair"/>
    <property type="evidence" value="ECO:0007669"/>
    <property type="project" value="TreeGrafter"/>
</dbReference>
<evidence type="ECO:0000256" key="1">
    <source>
        <dbReference type="ARBA" id="ARBA00000843"/>
    </source>
</evidence>
<dbReference type="Gene3D" id="1.10.340.30">
    <property type="entry name" value="Hypothetical protein, domain 2"/>
    <property type="match status" value="1"/>
</dbReference>
<dbReference type="Proteomes" id="UP000193719">
    <property type="component" value="Unassembled WGS sequence"/>
</dbReference>
<dbReference type="GO" id="GO:0034039">
    <property type="term" value="F:8-oxo-7,8-dihydroguanine DNA N-glycosylase activity"/>
    <property type="evidence" value="ECO:0007669"/>
    <property type="project" value="TreeGrafter"/>
</dbReference>
<dbReference type="InterPro" id="IPR023170">
    <property type="entry name" value="HhH_base_excis_C"/>
</dbReference>
<keyword evidence="8" id="KW-0378">Hydrolase</keyword>
<dbReference type="GO" id="GO:0000701">
    <property type="term" value="F:purine-specific mismatch base pair DNA N-glycosylase activity"/>
    <property type="evidence" value="ECO:0007669"/>
    <property type="project" value="UniProtKB-EC"/>
</dbReference>
<comment type="function">
    <text evidence="13">Adenine glycosylase active on G-A mispairs.</text>
</comment>
<evidence type="ECO:0000256" key="2">
    <source>
        <dbReference type="ARBA" id="ARBA00008343"/>
    </source>
</evidence>
<evidence type="ECO:0000256" key="6">
    <source>
        <dbReference type="ARBA" id="ARBA00022723"/>
    </source>
</evidence>
<dbReference type="CDD" id="cd00056">
    <property type="entry name" value="ENDO3c"/>
    <property type="match status" value="1"/>
</dbReference>
<evidence type="ECO:0000256" key="12">
    <source>
        <dbReference type="ARBA" id="ARBA00023295"/>
    </source>
</evidence>
<dbReference type="STRING" id="1754191.A0A1Y1VDI6"/>
<dbReference type="InterPro" id="IPR044298">
    <property type="entry name" value="MIG/MutY"/>
</dbReference>
<reference evidence="15 16" key="1">
    <citation type="submission" date="2016-08" db="EMBL/GenBank/DDBJ databases">
        <title>Genomes of anaerobic fungi encode conserved fungal cellulosomes for biomass hydrolysis.</title>
        <authorList>
            <consortium name="DOE Joint Genome Institute"/>
            <person name="Haitjema C.H."/>
            <person name="Gilmore S.P."/>
            <person name="Henske J.K."/>
            <person name="Solomon K.V."/>
            <person name="De Groot R."/>
            <person name="Kuo A."/>
            <person name="Mondo S.J."/>
            <person name="Salamov A.A."/>
            <person name="Labutti K."/>
            <person name="Zhao Z."/>
            <person name="Chiniquy J."/>
            <person name="Barry K."/>
            <person name="Brewer H.M."/>
            <person name="Purvine S.O."/>
            <person name="Wright A.T."/>
            <person name="Boxma B."/>
            <person name="Van Alen T."/>
            <person name="Hackstein J.H."/>
            <person name="Baker S.E."/>
            <person name="Grigoriev I.V."/>
            <person name="O'Malley M.A."/>
        </authorList>
    </citation>
    <scope>NUCLEOTIDE SEQUENCE [LARGE SCALE GENOMIC DNA]</scope>
    <source>
        <strain evidence="16">finn</strain>
    </source>
</reference>
<dbReference type="SUPFAM" id="SSF48150">
    <property type="entry name" value="DNA-glycosylase"/>
    <property type="match status" value="1"/>
</dbReference>
<dbReference type="InterPro" id="IPR015797">
    <property type="entry name" value="NUDIX_hydrolase-like_dom_sf"/>
</dbReference>
<sequence length="513" mass="59870">MNENLNRLVEKAKDKIKNKNIHFKAYHEFEEEEIIEIRKSILEWYDENRRILPWRIHEISEKNKNSQRAYEVWVSEVMLQQTQVATVVSYYKNWMSKWPTVFDLAKADIEDVNKVWAGLGYYARANRLLQSSKLIVEKFNGEFPRDAKSLEKEIPGVGKYTAGAISSIAFGLPAEVVDGNVIRIISRLRGIGGDVKKANVVNYFWKLSKDLLDPERPGHFNQALMDIGSAICTPKTYSCNKCPIKNYCVAYAEKLANAKVSNLFTKKKNYEEEVIEDIEECDICINNRNFYDEYDISSYPIKVKKEAVKIESYLVILFEMKDNKSNKILVSKRPEKGLLAGLWEFPNILLTTVIPKTKAKKKNDDDTNMIEIDMKIKHKAIQSYLKKMNLSYDNVLEERFLGRTKHIFSHLHHYYYVEYVQLDKLGKKASSFKDEDYIEAIEKLKKEDISESEDEDYRPHKKVKVEDNYESKTKIKDIKKGKSEIELKWINKKDISKSAIPTGMKRAYSLLKR</sequence>
<dbReference type="PANTHER" id="PTHR42944:SF1">
    <property type="entry name" value="ADENINE DNA GLYCOSYLASE"/>
    <property type="match status" value="1"/>
</dbReference>
<dbReference type="Pfam" id="PF00730">
    <property type="entry name" value="HhH-GPD"/>
    <property type="match status" value="1"/>
</dbReference>
<evidence type="ECO:0000256" key="7">
    <source>
        <dbReference type="ARBA" id="ARBA00022763"/>
    </source>
</evidence>
<dbReference type="GO" id="GO:0032357">
    <property type="term" value="F:oxidized purine DNA binding"/>
    <property type="evidence" value="ECO:0007669"/>
    <property type="project" value="TreeGrafter"/>
</dbReference>
<dbReference type="Pfam" id="PF14815">
    <property type="entry name" value="NUDIX_4"/>
    <property type="match status" value="1"/>
</dbReference>
<dbReference type="Gene3D" id="3.90.79.10">
    <property type="entry name" value="Nucleoside Triphosphate Pyrophosphohydrolase"/>
    <property type="match status" value="1"/>
</dbReference>
<dbReference type="GO" id="GO:0005634">
    <property type="term" value="C:nucleus"/>
    <property type="evidence" value="ECO:0007669"/>
    <property type="project" value="TreeGrafter"/>
</dbReference>
<comment type="similarity">
    <text evidence="2 13">Belongs to the Nth/MutY family.</text>
</comment>
<evidence type="ECO:0000256" key="3">
    <source>
        <dbReference type="ARBA" id="ARBA00012045"/>
    </source>
</evidence>
<evidence type="ECO:0000256" key="9">
    <source>
        <dbReference type="ARBA" id="ARBA00023004"/>
    </source>
</evidence>
<proteinExistence type="inferred from homology"/>
<feature type="domain" description="HhH-GPD" evidence="14">
    <location>
        <begin position="78"/>
        <end position="230"/>
    </location>
</feature>
<dbReference type="InterPro" id="IPR029119">
    <property type="entry name" value="MutY_C"/>
</dbReference>
<evidence type="ECO:0000256" key="8">
    <source>
        <dbReference type="ARBA" id="ARBA00022801"/>
    </source>
</evidence>
<dbReference type="GO" id="GO:0051539">
    <property type="term" value="F:4 iron, 4 sulfur cluster binding"/>
    <property type="evidence" value="ECO:0007669"/>
    <property type="project" value="UniProtKB-UniRule"/>
</dbReference>
<organism evidence="15 16">
    <name type="scientific">Piromyces finnis</name>
    <dbReference type="NCBI Taxonomy" id="1754191"/>
    <lineage>
        <taxon>Eukaryota</taxon>
        <taxon>Fungi</taxon>
        <taxon>Fungi incertae sedis</taxon>
        <taxon>Chytridiomycota</taxon>
        <taxon>Chytridiomycota incertae sedis</taxon>
        <taxon>Neocallimastigomycetes</taxon>
        <taxon>Neocallimastigales</taxon>
        <taxon>Neocallimastigaceae</taxon>
        <taxon>Piromyces</taxon>
    </lineage>
</organism>
<dbReference type="InterPro" id="IPR011257">
    <property type="entry name" value="DNA_glycosylase"/>
</dbReference>
<evidence type="ECO:0000256" key="5">
    <source>
        <dbReference type="ARBA" id="ARBA00022485"/>
    </source>
</evidence>
<keyword evidence="6" id="KW-0479">Metal-binding</keyword>
<keyword evidence="16" id="KW-1185">Reference proteome</keyword>
<protein>
    <recommendedName>
        <fullName evidence="4 13">Adenine DNA glycosylase</fullName>
        <ecNumber evidence="3 13">3.2.2.31</ecNumber>
    </recommendedName>
</protein>
<dbReference type="SUPFAM" id="SSF55811">
    <property type="entry name" value="Nudix"/>
    <property type="match status" value="1"/>
</dbReference>
<gene>
    <name evidence="15" type="ORF">BCR36DRAFT_350081</name>
</gene>
<evidence type="ECO:0000256" key="11">
    <source>
        <dbReference type="ARBA" id="ARBA00023204"/>
    </source>
</evidence>
<keyword evidence="12 13" id="KW-0326">Glycosidase</keyword>
<dbReference type="GO" id="GO:0035485">
    <property type="term" value="F:adenine/guanine mispair binding"/>
    <property type="evidence" value="ECO:0007669"/>
    <property type="project" value="TreeGrafter"/>
</dbReference>
<evidence type="ECO:0000313" key="16">
    <source>
        <dbReference type="Proteomes" id="UP000193719"/>
    </source>
</evidence>
<reference evidence="15 16" key="2">
    <citation type="submission" date="2016-08" db="EMBL/GenBank/DDBJ databases">
        <title>Pervasive Adenine N6-methylation of Active Genes in Fungi.</title>
        <authorList>
            <consortium name="DOE Joint Genome Institute"/>
            <person name="Mondo S.J."/>
            <person name="Dannebaum R.O."/>
            <person name="Kuo R.C."/>
            <person name="Labutti K."/>
            <person name="Haridas S."/>
            <person name="Kuo A."/>
            <person name="Salamov A."/>
            <person name="Ahrendt S.R."/>
            <person name="Lipzen A."/>
            <person name="Sullivan W."/>
            <person name="Andreopoulos W.B."/>
            <person name="Clum A."/>
            <person name="Lindquist E."/>
            <person name="Daum C."/>
            <person name="Ramamoorthy G.K."/>
            <person name="Gryganskyi A."/>
            <person name="Culley D."/>
            <person name="Magnuson J.K."/>
            <person name="James T.Y."/>
            <person name="O'Malley M.A."/>
            <person name="Stajich J.E."/>
            <person name="Spatafora J.W."/>
            <person name="Visel A."/>
            <person name="Grigoriev I.V."/>
        </authorList>
    </citation>
    <scope>NUCLEOTIDE SEQUENCE [LARGE SCALE GENOMIC DNA]</scope>
    <source>
        <strain evidence="16">finn</strain>
    </source>
</reference>
<evidence type="ECO:0000313" key="15">
    <source>
        <dbReference type="EMBL" id="ORX52590.1"/>
    </source>
</evidence>
<dbReference type="EMBL" id="MCFH01000015">
    <property type="protein sequence ID" value="ORX52590.1"/>
    <property type="molecule type" value="Genomic_DNA"/>
</dbReference>
<accession>A0A1Y1VDI6</accession>
<dbReference type="Gene3D" id="1.10.1670.10">
    <property type="entry name" value="Helix-hairpin-Helix base-excision DNA repair enzymes (C-terminal)"/>
    <property type="match status" value="1"/>
</dbReference>
<dbReference type="CDD" id="cd03431">
    <property type="entry name" value="NUDIX_DNA_Glycosylase_C-MutY"/>
    <property type="match status" value="1"/>
</dbReference>
<dbReference type="FunFam" id="1.10.340.30:FF:000002">
    <property type="entry name" value="Adenine DNA glycosylase"/>
    <property type="match status" value="1"/>
</dbReference>
<evidence type="ECO:0000256" key="13">
    <source>
        <dbReference type="RuleBase" id="RU365096"/>
    </source>
</evidence>
<keyword evidence="7 13" id="KW-0227">DNA damage</keyword>
<dbReference type="InterPro" id="IPR003265">
    <property type="entry name" value="HhH-GPD_domain"/>
</dbReference>